<dbReference type="SUPFAM" id="SSF53448">
    <property type="entry name" value="Nucleotide-diphospho-sugar transferases"/>
    <property type="match status" value="1"/>
</dbReference>
<dbReference type="STRING" id="1884261.A0A5C3R234"/>
<dbReference type="CDD" id="cd02537">
    <property type="entry name" value="GT8_Glycogenin"/>
    <property type="match status" value="1"/>
</dbReference>
<dbReference type="EMBL" id="ML178814">
    <property type="protein sequence ID" value="TFL06931.1"/>
    <property type="molecule type" value="Genomic_DNA"/>
</dbReference>
<protein>
    <submittedName>
        <fullName evidence="1">Nucleotide-diphospho-sugar transferase</fullName>
    </submittedName>
</protein>
<organism evidence="1 2">
    <name type="scientific">Pterulicium gracile</name>
    <dbReference type="NCBI Taxonomy" id="1884261"/>
    <lineage>
        <taxon>Eukaryota</taxon>
        <taxon>Fungi</taxon>
        <taxon>Dikarya</taxon>
        <taxon>Basidiomycota</taxon>
        <taxon>Agaricomycotina</taxon>
        <taxon>Agaricomycetes</taxon>
        <taxon>Agaricomycetidae</taxon>
        <taxon>Agaricales</taxon>
        <taxon>Pleurotineae</taxon>
        <taxon>Pterulaceae</taxon>
        <taxon>Pterulicium</taxon>
    </lineage>
</organism>
<dbReference type="Pfam" id="PF01501">
    <property type="entry name" value="Glyco_transf_8"/>
    <property type="match status" value="1"/>
</dbReference>
<proteinExistence type="predicted"/>
<keyword evidence="2" id="KW-1185">Reference proteome</keyword>
<dbReference type="Proteomes" id="UP000305067">
    <property type="component" value="Unassembled WGS sequence"/>
</dbReference>
<evidence type="ECO:0000313" key="1">
    <source>
        <dbReference type="EMBL" id="TFL06931.1"/>
    </source>
</evidence>
<accession>A0A5C3R234</accession>
<dbReference type="AlphaFoldDB" id="A0A5C3R234"/>
<sequence length="314" mass="35708">MGSTDLTGSKPGAFVTLLTRDKFLPGAAVLYRSFQDVKSRYPLIGIYTDTLSEDSLRVLRDMGMEMIRVEFLYPPAETAHGCERRFVDAWTKVRAFELIEYERVVLLDCDIVIRRNFDELITMDLAPDHIAGAHACACNPRRFPHYPPDWTPENCAHTTVTHPTAPPVKASTFTSPTQPRTHGLLNTGLVVLRPSLSVFSQISAYLATSPLVSTFTFADQDLLAHFFEGRWTSINWFYNALKSLKLQHEPMWADAEVRCLHYIFAEKPWDIKPGEAGDFESTHKWWWEAYALLEKDLSAEDGEYVRSFVPALKA</sequence>
<name>A0A5C3R234_9AGAR</name>
<dbReference type="InterPro" id="IPR002495">
    <property type="entry name" value="Glyco_trans_8"/>
</dbReference>
<dbReference type="GO" id="GO:0016757">
    <property type="term" value="F:glycosyltransferase activity"/>
    <property type="evidence" value="ECO:0007669"/>
    <property type="project" value="InterPro"/>
</dbReference>
<dbReference type="Gene3D" id="3.90.550.10">
    <property type="entry name" value="Spore Coat Polysaccharide Biosynthesis Protein SpsA, Chain A"/>
    <property type="match status" value="1"/>
</dbReference>
<dbReference type="OrthoDB" id="2014201at2759"/>
<dbReference type="InterPro" id="IPR029044">
    <property type="entry name" value="Nucleotide-diphossugar_trans"/>
</dbReference>
<reference evidence="1 2" key="1">
    <citation type="journal article" date="2019" name="Nat. Ecol. Evol.">
        <title>Megaphylogeny resolves global patterns of mushroom evolution.</title>
        <authorList>
            <person name="Varga T."/>
            <person name="Krizsan K."/>
            <person name="Foldi C."/>
            <person name="Dima B."/>
            <person name="Sanchez-Garcia M."/>
            <person name="Sanchez-Ramirez S."/>
            <person name="Szollosi G.J."/>
            <person name="Szarkandi J.G."/>
            <person name="Papp V."/>
            <person name="Albert L."/>
            <person name="Andreopoulos W."/>
            <person name="Angelini C."/>
            <person name="Antonin V."/>
            <person name="Barry K.W."/>
            <person name="Bougher N.L."/>
            <person name="Buchanan P."/>
            <person name="Buyck B."/>
            <person name="Bense V."/>
            <person name="Catcheside P."/>
            <person name="Chovatia M."/>
            <person name="Cooper J."/>
            <person name="Damon W."/>
            <person name="Desjardin D."/>
            <person name="Finy P."/>
            <person name="Geml J."/>
            <person name="Haridas S."/>
            <person name="Hughes K."/>
            <person name="Justo A."/>
            <person name="Karasinski D."/>
            <person name="Kautmanova I."/>
            <person name="Kiss B."/>
            <person name="Kocsube S."/>
            <person name="Kotiranta H."/>
            <person name="LaButti K.M."/>
            <person name="Lechner B.E."/>
            <person name="Liimatainen K."/>
            <person name="Lipzen A."/>
            <person name="Lukacs Z."/>
            <person name="Mihaltcheva S."/>
            <person name="Morgado L.N."/>
            <person name="Niskanen T."/>
            <person name="Noordeloos M.E."/>
            <person name="Ohm R.A."/>
            <person name="Ortiz-Santana B."/>
            <person name="Ovrebo C."/>
            <person name="Racz N."/>
            <person name="Riley R."/>
            <person name="Savchenko A."/>
            <person name="Shiryaev A."/>
            <person name="Soop K."/>
            <person name="Spirin V."/>
            <person name="Szebenyi C."/>
            <person name="Tomsovsky M."/>
            <person name="Tulloss R.E."/>
            <person name="Uehling J."/>
            <person name="Grigoriev I.V."/>
            <person name="Vagvolgyi C."/>
            <person name="Papp T."/>
            <person name="Martin F.M."/>
            <person name="Miettinen O."/>
            <person name="Hibbett D.S."/>
            <person name="Nagy L.G."/>
        </authorList>
    </citation>
    <scope>NUCLEOTIDE SEQUENCE [LARGE SCALE GENOMIC DNA]</scope>
    <source>
        <strain evidence="1 2">CBS 309.79</strain>
    </source>
</reference>
<dbReference type="InterPro" id="IPR050587">
    <property type="entry name" value="GNT1/Glycosyltrans_8"/>
</dbReference>
<keyword evidence="1" id="KW-0808">Transferase</keyword>
<evidence type="ECO:0000313" key="2">
    <source>
        <dbReference type="Proteomes" id="UP000305067"/>
    </source>
</evidence>
<dbReference type="PANTHER" id="PTHR11183">
    <property type="entry name" value="GLYCOGENIN SUBFAMILY MEMBER"/>
    <property type="match status" value="1"/>
</dbReference>
<gene>
    <name evidence="1" type="ORF">BDV98DRAFT_556930</name>
</gene>